<dbReference type="EMBL" id="QETF01000004">
    <property type="protein sequence ID" value="PWG17669.1"/>
    <property type="molecule type" value="Genomic_DNA"/>
</dbReference>
<organism evidence="3 4">
    <name type="scientific">Salibaculum griseiflavum</name>
    <dbReference type="NCBI Taxonomy" id="1914409"/>
    <lineage>
        <taxon>Bacteria</taxon>
        <taxon>Pseudomonadati</taxon>
        <taxon>Pseudomonadota</taxon>
        <taxon>Alphaproteobacteria</taxon>
        <taxon>Rhodobacterales</taxon>
        <taxon>Roseobacteraceae</taxon>
        <taxon>Salibaculum</taxon>
    </lineage>
</organism>
<reference evidence="4" key="1">
    <citation type="submission" date="2018-05" db="EMBL/GenBank/DDBJ databases">
        <authorList>
            <person name="Du Z."/>
            <person name="Wang X."/>
        </authorList>
    </citation>
    <scope>NUCLEOTIDE SEQUENCE [LARGE SCALE GENOMIC DNA]</scope>
    <source>
        <strain evidence="4">WDS4C29</strain>
    </source>
</reference>
<evidence type="ECO:0000259" key="2">
    <source>
        <dbReference type="Pfam" id="PF04187"/>
    </source>
</evidence>
<dbReference type="RefSeq" id="WP_109387411.1">
    <property type="nucleotide sequence ID" value="NZ_QETF01000004.1"/>
</dbReference>
<gene>
    <name evidence="3" type="ORF">DFK10_05460</name>
</gene>
<dbReference type="OrthoDB" id="9795827at2"/>
<evidence type="ECO:0000256" key="1">
    <source>
        <dbReference type="SAM" id="SignalP"/>
    </source>
</evidence>
<feature type="chain" id="PRO_5016155591" description="Haem-binding uptake Tiki superfamily ChaN domain-containing protein" evidence="1">
    <location>
        <begin position="18"/>
        <end position="263"/>
    </location>
</feature>
<name>A0A2V1P582_9RHOB</name>
<dbReference type="Pfam" id="PF04187">
    <property type="entry name" value="Cofac_haem_bdg"/>
    <property type="match status" value="1"/>
</dbReference>
<dbReference type="Proteomes" id="UP000245293">
    <property type="component" value="Unassembled WGS sequence"/>
</dbReference>
<protein>
    <recommendedName>
        <fullName evidence="2">Haem-binding uptake Tiki superfamily ChaN domain-containing protein</fullName>
    </recommendedName>
</protein>
<proteinExistence type="predicted"/>
<evidence type="ECO:0000313" key="3">
    <source>
        <dbReference type="EMBL" id="PWG17669.1"/>
    </source>
</evidence>
<dbReference type="Gene3D" id="3.40.50.11550">
    <property type="match status" value="2"/>
</dbReference>
<dbReference type="CDD" id="cd14727">
    <property type="entry name" value="ChanN-like"/>
    <property type="match status" value="1"/>
</dbReference>
<feature type="signal peptide" evidence="1">
    <location>
        <begin position="1"/>
        <end position="17"/>
    </location>
</feature>
<accession>A0A2V1P582</accession>
<evidence type="ECO:0000313" key="4">
    <source>
        <dbReference type="Proteomes" id="UP000245293"/>
    </source>
</evidence>
<dbReference type="SUPFAM" id="SSF159501">
    <property type="entry name" value="EreA/ChaN-like"/>
    <property type="match status" value="1"/>
</dbReference>
<dbReference type="AlphaFoldDB" id="A0A2V1P582"/>
<sequence length="263" mass="28177">MRHLVFLLAAVAMPAAADPEIEAVKASGAQIVVLGETHDNPHHHARQAEIVAALDPTVLVFEFLTFEQAQRHVPGAPEAELKAALGWDEAAGLPDFSMYYPIFAAAPDAAVLGALVPRESARMAMRRGTLEVFSGYGPRFDLDQPLPEAELSQRLALQAEVHCNALPEDLLPSMVEVQRLRDAELARAALAGLDAYGGPVVVITGNGHARKDWGMPAMIALARPDVQLFSLGQAETGTVLDGGFDMVVTTPAVEREDPCDAFR</sequence>
<comment type="caution">
    <text evidence="3">The sequence shown here is derived from an EMBL/GenBank/DDBJ whole genome shotgun (WGS) entry which is preliminary data.</text>
</comment>
<feature type="domain" description="Haem-binding uptake Tiki superfamily ChaN" evidence="2">
    <location>
        <begin position="25"/>
        <end position="218"/>
    </location>
</feature>
<keyword evidence="1" id="KW-0732">Signal</keyword>
<dbReference type="InterPro" id="IPR007314">
    <property type="entry name" value="Cofac_haem-bd_dom"/>
</dbReference>
<keyword evidence="4" id="KW-1185">Reference proteome</keyword>